<evidence type="ECO:0000313" key="4">
    <source>
        <dbReference type="Proteomes" id="UP000288805"/>
    </source>
</evidence>
<dbReference type="PANTHER" id="PTHR15704:SF7">
    <property type="entry name" value="SUPERKILLER COMPLEX PROTEIN 3"/>
    <property type="match status" value="1"/>
</dbReference>
<dbReference type="GO" id="GO:0055087">
    <property type="term" value="C:Ski complex"/>
    <property type="evidence" value="ECO:0007669"/>
    <property type="project" value="InterPro"/>
</dbReference>
<gene>
    <name evidence="3" type="primary">SKI3_4</name>
    <name evidence="3" type="ORF">CK203_005801</name>
</gene>
<dbReference type="PANTHER" id="PTHR15704">
    <property type="entry name" value="SUPERKILLER 3 PROTEIN-RELATED"/>
    <property type="match status" value="1"/>
</dbReference>
<name>A0A438K3R6_VITVI</name>
<keyword evidence="2" id="KW-0802">TPR repeat</keyword>
<dbReference type="InterPro" id="IPR039226">
    <property type="entry name" value="Ski3/TTC37"/>
</dbReference>
<evidence type="ECO:0000313" key="3">
    <source>
        <dbReference type="EMBL" id="RVX15850.1"/>
    </source>
</evidence>
<evidence type="ECO:0000256" key="1">
    <source>
        <dbReference type="ARBA" id="ARBA00022737"/>
    </source>
</evidence>
<dbReference type="Proteomes" id="UP000288805">
    <property type="component" value="Unassembled WGS sequence"/>
</dbReference>
<dbReference type="AlphaFoldDB" id="A0A438K3R6"/>
<protein>
    <submittedName>
        <fullName evidence="3">Tetratricopeptide repeat protein SKI3</fullName>
    </submittedName>
</protein>
<proteinExistence type="predicted"/>
<dbReference type="EMBL" id="QGNW01000017">
    <property type="protein sequence ID" value="RVX15850.1"/>
    <property type="molecule type" value="Genomic_DNA"/>
</dbReference>
<organism evidence="3 4">
    <name type="scientific">Vitis vinifera</name>
    <name type="common">Grape</name>
    <dbReference type="NCBI Taxonomy" id="29760"/>
    <lineage>
        <taxon>Eukaryota</taxon>
        <taxon>Viridiplantae</taxon>
        <taxon>Streptophyta</taxon>
        <taxon>Embryophyta</taxon>
        <taxon>Tracheophyta</taxon>
        <taxon>Spermatophyta</taxon>
        <taxon>Magnoliopsida</taxon>
        <taxon>eudicotyledons</taxon>
        <taxon>Gunneridae</taxon>
        <taxon>Pentapetalae</taxon>
        <taxon>rosids</taxon>
        <taxon>Vitales</taxon>
        <taxon>Vitaceae</taxon>
        <taxon>Viteae</taxon>
        <taxon>Vitis</taxon>
    </lineage>
</organism>
<reference evidence="3 4" key="1">
    <citation type="journal article" date="2018" name="PLoS Genet.">
        <title>Population sequencing reveals clonal diversity and ancestral inbreeding in the grapevine cultivar Chardonnay.</title>
        <authorList>
            <person name="Roach M.J."/>
            <person name="Johnson D.L."/>
            <person name="Bohlmann J."/>
            <person name="van Vuuren H.J."/>
            <person name="Jones S.J."/>
            <person name="Pretorius I.S."/>
            <person name="Schmidt S.A."/>
            <person name="Borneman A.R."/>
        </authorList>
    </citation>
    <scope>NUCLEOTIDE SEQUENCE [LARGE SCALE GENOMIC DNA]</scope>
    <source>
        <strain evidence="4">cv. Chardonnay</strain>
        <tissue evidence="3">Leaf</tissue>
    </source>
</reference>
<keyword evidence="1" id="KW-0677">Repeat</keyword>
<accession>A0A438K3R6</accession>
<evidence type="ECO:0000256" key="2">
    <source>
        <dbReference type="ARBA" id="ARBA00022803"/>
    </source>
</evidence>
<sequence length="194" mass="21827">MLNKSFLGTWCLRFVVERDRSWRQVISAKFGEKMGGWCSHEGREWFWLELWYGDSFLRAMFHALYSIPNSKDACQNVMTSDLLPFWGAMGDALLCEKEPLGMAWNLLGYLLLSSQEGEDAHSASRCCIVDPSHSPNKEGSKSAFEILGAGAVACFASGMSNQKFSFPTCRYRCMSGPGAIQQLQKYHNLLLLCL</sequence>
<dbReference type="GO" id="GO:0006401">
    <property type="term" value="P:RNA catabolic process"/>
    <property type="evidence" value="ECO:0007669"/>
    <property type="project" value="InterPro"/>
</dbReference>
<comment type="caution">
    <text evidence="3">The sequence shown here is derived from an EMBL/GenBank/DDBJ whole genome shotgun (WGS) entry which is preliminary data.</text>
</comment>